<feature type="domain" description="Conserved virulence factor B-like winged helix" evidence="2">
    <location>
        <begin position="193"/>
        <end position="248"/>
    </location>
</feature>
<dbReference type="InterPro" id="IPR014464">
    <property type="entry name" value="CvfB_fam"/>
</dbReference>
<dbReference type="Pfam" id="PF17783">
    <property type="entry name" value="WHD_CvfB"/>
    <property type="match status" value="1"/>
</dbReference>
<protein>
    <recommendedName>
        <fullName evidence="2">Conserved virulence factor B-like winged helix domain-containing protein</fullName>
    </recommendedName>
</protein>
<name>A0A8J9S108_PHATR</name>
<evidence type="ECO:0000259" key="2">
    <source>
        <dbReference type="Pfam" id="PF17783"/>
    </source>
</evidence>
<dbReference type="InterPro" id="IPR036388">
    <property type="entry name" value="WH-like_DNA-bd_sf"/>
</dbReference>
<evidence type="ECO:0000313" key="3">
    <source>
        <dbReference type="EMBL" id="CAG9276217.1"/>
    </source>
</evidence>
<sequence length="252" mass="27518">MLMLGRFCVLFSLMLAARRAVAWTSKSGSTETSFRRLYHRLPTLPRPGLVSPAMIRQRKPPSFSSKALYEQSLTSIVRGMSDSTDDVVIPDFQPGDKIQVEIMSFGPLGAGVEVIGLSHDSDSLISETDPPLALGLILQREIRYFRQGRNNVDVVQGEVLPAYVERVRETGRVDVSLRAFGGKAKALEVSDLILNKLNVEPVLRVGDKSSPKEIAAVFPGVSKASFKRAVSALYKQGKVQPSATSISLMADN</sequence>
<evidence type="ECO:0000256" key="1">
    <source>
        <dbReference type="SAM" id="SignalP"/>
    </source>
</evidence>
<proteinExistence type="predicted"/>
<accession>A0A8J9S108</accession>
<feature type="signal peptide" evidence="1">
    <location>
        <begin position="1"/>
        <end position="22"/>
    </location>
</feature>
<dbReference type="Proteomes" id="UP000836788">
    <property type="component" value="Chromosome 1"/>
</dbReference>
<keyword evidence="1" id="KW-0732">Signal</keyword>
<gene>
    <name evidence="3" type="ORF">PTTT1_LOCUS38</name>
</gene>
<dbReference type="PANTHER" id="PTHR37296">
    <property type="entry name" value="CONSERVED VIRULENCE FACTOR B"/>
    <property type="match status" value="1"/>
</dbReference>
<dbReference type="EMBL" id="OU594942">
    <property type="protein sequence ID" value="CAG9276217.1"/>
    <property type="molecule type" value="Genomic_DNA"/>
</dbReference>
<dbReference type="Gene3D" id="1.10.10.10">
    <property type="entry name" value="Winged helix-like DNA-binding domain superfamily/Winged helix DNA-binding domain"/>
    <property type="match status" value="1"/>
</dbReference>
<reference evidence="3" key="1">
    <citation type="submission" date="2022-02" db="EMBL/GenBank/DDBJ databases">
        <authorList>
            <person name="Giguere J D."/>
        </authorList>
    </citation>
    <scope>NUCLEOTIDE SEQUENCE</scope>
    <source>
        <strain evidence="3">CCAP 1055/1</strain>
    </source>
</reference>
<organism evidence="3">
    <name type="scientific">Phaeodactylum tricornutum</name>
    <name type="common">Diatom</name>
    <dbReference type="NCBI Taxonomy" id="2850"/>
    <lineage>
        <taxon>Eukaryota</taxon>
        <taxon>Sar</taxon>
        <taxon>Stramenopiles</taxon>
        <taxon>Ochrophyta</taxon>
        <taxon>Bacillariophyta</taxon>
        <taxon>Bacillariophyceae</taxon>
        <taxon>Bacillariophycidae</taxon>
        <taxon>Naviculales</taxon>
        <taxon>Phaeodactylaceae</taxon>
        <taxon>Phaeodactylum</taxon>
    </lineage>
</organism>
<dbReference type="PANTHER" id="PTHR37296:SF1">
    <property type="entry name" value="CONSERVED VIRULENCE FACTOR B"/>
    <property type="match status" value="1"/>
</dbReference>
<dbReference type="InterPro" id="IPR040764">
    <property type="entry name" value="CvfB_WH"/>
</dbReference>
<dbReference type="AlphaFoldDB" id="A0A8J9S108"/>
<feature type="chain" id="PRO_5035473275" description="Conserved virulence factor B-like winged helix domain-containing protein" evidence="1">
    <location>
        <begin position="23"/>
        <end position="252"/>
    </location>
</feature>